<keyword evidence="1" id="KW-0812">Transmembrane</keyword>
<evidence type="ECO:0000313" key="2">
    <source>
        <dbReference type="EMBL" id="CAA9243771.1"/>
    </source>
</evidence>
<feature type="transmembrane region" description="Helical" evidence="1">
    <location>
        <begin position="35"/>
        <end position="54"/>
    </location>
</feature>
<gene>
    <name evidence="2" type="ORF">AVDCRST_MAG10-1821</name>
</gene>
<proteinExistence type="predicted"/>
<feature type="transmembrane region" description="Helical" evidence="1">
    <location>
        <begin position="107"/>
        <end position="127"/>
    </location>
</feature>
<keyword evidence="1" id="KW-1133">Transmembrane helix</keyword>
<keyword evidence="1" id="KW-0472">Membrane</keyword>
<reference evidence="2" key="1">
    <citation type="submission" date="2020-02" db="EMBL/GenBank/DDBJ databases">
        <authorList>
            <person name="Meier V. D."/>
        </authorList>
    </citation>
    <scope>NUCLEOTIDE SEQUENCE</scope>
    <source>
        <strain evidence="2">AVDCRST_MAG10</strain>
    </source>
</reference>
<dbReference type="EMBL" id="CADCTB010000114">
    <property type="protein sequence ID" value="CAA9243771.1"/>
    <property type="molecule type" value="Genomic_DNA"/>
</dbReference>
<feature type="transmembrane region" description="Helical" evidence="1">
    <location>
        <begin position="6"/>
        <end position="23"/>
    </location>
</feature>
<dbReference type="AlphaFoldDB" id="A0A6J4I820"/>
<organism evidence="2">
    <name type="scientific">uncultured Acidimicrobiales bacterium</name>
    <dbReference type="NCBI Taxonomy" id="310071"/>
    <lineage>
        <taxon>Bacteria</taxon>
        <taxon>Bacillati</taxon>
        <taxon>Actinomycetota</taxon>
        <taxon>Acidimicrobiia</taxon>
        <taxon>Acidimicrobiales</taxon>
        <taxon>environmental samples</taxon>
    </lineage>
</organism>
<accession>A0A6J4I820</accession>
<protein>
    <submittedName>
        <fullName evidence="2">Uncharacterized protein</fullName>
    </submittedName>
</protein>
<evidence type="ECO:0000256" key="1">
    <source>
        <dbReference type="SAM" id="Phobius"/>
    </source>
</evidence>
<sequence length="153" mass="16964">MAAFVSSMIAMILMVAVCLYVGARRPIGTPVTWGEAMVGGTWVFGIMMLAYGIVPHQWLNYADNELLWRPDKLLVGISSGGVVFGNEAKDLGGTGRILINYQAIRDIIATVLYIVFLGGQMYLWSVWQKRGRKKPGDVEEARSRFGRPVLRKA</sequence>
<name>A0A6J4I820_9ACTN</name>